<dbReference type="FunFam" id="2.90.10.10:FF:000013">
    <property type="entry name" value="G-type lectin S-receptor-like serine/threonine-protein kinase LECRK1"/>
    <property type="match status" value="1"/>
</dbReference>
<dbReference type="SUPFAM" id="SSF51110">
    <property type="entry name" value="alpha-D-mannose-specific plant lectins"/>
    <property type="match status" value="2"/>
</dbReference>
<keyword evidence="8 18" id="KW-0547">Nucleotide-binding</keyword>
<dbReference type="Proteomes" id="UP000594261">
    <property type="component" value="Chromosome 1"/>
</dbReference>
<evidence type="ECO:0000259" key="22">
    <source>
        <dbReference type="PROSITE" id="PS50011"/>
    </source>
</evidence>
<name>A0A7N2KKZ7_QUELO</name>
<evidence type="ECO:0000256" key="13">
    <source>
        <dbReference type="ARBA" id="ARBA00023157"/>
    </source>
</evidence>
<keyword evidence="4 18" id="KW-0808">Transferase</keyword>
<evidence type="ECO:0000256" key="4">
    <source>
        <dbReference type="ARBA" id="ARBA00022679"/>
    </source>
</evidence>
<dbReference type="Pfam" id="PF01453">
    <property type="entry name" value="B_lectin"/>
    <property type="match status" value="1"/>
</dbReference>
<evidence type="ECO:0000313" key="25">
    <source>
        <dbReference type="Proteomes" id="UP000594261"/>
    </source>
</evidence>
<dbReference type="PROSITE" id="PS50927">
    <property type="entry name" value="BULB_LECTIN"/>
    <property type="match status" value="1"/>
</dbReference>
<feature type="chain" id="PRO_5029782339" description="Receptor-like serine/threonine-protein kinase" evidence="21">
    <location>
        <begin position="25"/>
        <end position="900"/>
    </location>
</feature>
<feature type="binding site" evidence="19">
    <location>
        <position position="547"/>
    </location>
    <ligand>
        <name>ATP</name>
        <dbReference type="ChEBI" id="CHEBI:30616"/>
    </ligand>
</feature>
<dbReference type="CDD" id="cd14066">
    <property type="entry name" value="STKc_IRAK"/>
    <property type="match status" value="1"/>
</dbReference>
<evidence type="ECO:0000256" key="18">
    <source>
        <dbReference type="PIRNR" id="PIRNR000641"/>
    </source>
</evidence>
<dbReference type="OMA" id="NQTETEC"/>
<keyword evidence="25" id="KW-1185">Reference proteome</keyword>
<evidence type="ECO:0000256" key="8">
    <source>
        <dbReference type="ARBA" id="ARBA00022741"/>
    </source>
</evidence>
<dbReference type="InterPro" id="IPR024171">
    <property type="entry name" value="SRK-like_kinase"/>
</dbReference>
<dbReference type="EMBL" id="LRBV02000001">
    <property type="status" value="NOT_ANNOTATED_CDS"/>
    <property type="molecule type" value="Genomic_DNA"/>
</dbReference>
<comment type="catalytic activity">
    <reaction evidence="17 18">
        <text>L-seryl-[protein] + ATP = O-phospho-L-seryl-[protein] + ADP + H(+)</text>
        <dbReference type="Rhea" id="RHEA:17989"/>
        <dbReference type="Rhea" id="RHEA-COMP:9863"/>
        <dbReference type="Rhea" id="RHEA-COMP:11604"/>
        <dbReference type="ChEBI" id="CHEBI:15378"/>
        <dbReference type="ChEBI" id="CHEBI:29999"/>
        <dbReference type="ChEBI" id="CHEBI:30616"/>
        <dbReference type="ChEBI" id="CHEBI:83421"/>
        <dbReference type="ChEBI" id="CHEBI:456216"/>
        <dbReference type="EC" id="2.7.11.1"/>
    </reaction>
</comment>
<evidence type="ECO:0000256" key="11">
    <source>
        <dbReference type="ARBA" id="ARBA00022989"/>
    </source>
</evidence>
<evidence type="ECO:0000256" key="17">
    <source>
        <dbReference type="ARBA" id="ARBA00048679"/>
    </source>
</evidence>
<evidence type="ECO:0000256" key="1">
    <source>
        <dbReference type="ARBA" id="ARBA00004479"/>
    </source>
</evidence>
<proteinExistence type="inferred from homology"/>
<dbReference type="InterPro" id="IPR017441">
    <property type="entry name" value="Protein_kinase_ATP_BS"/>
</dbReference>
<dbReference type="InterPro" id="IPR008271">
    <property type="entry name" value="Ser/Thr_kinase_AS"/>
</dbReference>
<keyword evidence="6 21" id="KW-0732">Signal</keyword>
<dbReference type="FunFam" id="3.30.200.20:FF:000059">
    <property type="entry name" value="S-receptor-like serine/threonine-protein kinase"/>
    <property type="match status" value="1"/>
</dbReference>
<dbReference type="Gramene" id="QL01p005442:mrna">
    <property type="protein sequence ID" value="QL01p005442:mrna"/>
    <property type="gene ID" value="QL01p005442"/>
</dbReference>
<dbReference type="EC" id="2.7.11.1" evidence="18"/>
<feature type="domain" description="Protein kinase" evidence="22">
    <location>
        <begin position="517"/>
        <end position="808"/>
    </location>
</feature>
<reference evidence="24" key="2">
    <citation type="submission" date="2021-01" db="UniProtKB">
        <authorList>
            <consortium name="EnsemblPlants"/>
        </authorList>
    </citation>
    <scope>IDENTIFICATION</scope>
</reference>
<dbReference type="AlphaFoldDB" id="A0A7N2KKZ7"/>
<evidence type="ECO:0000256" key="9">
    <source>
        <dbReference type="ARBA" id="ARBA00022777"/>
    </source>
</evidence>
<dbReference type="PROSITE" id="PS00107">
    <property type="entry name" value="PROTEIN_KINASE_ATP"/>
    <property type="match status" value="1"/>
</dbReference>
<evidence type="ECO:0000256" key="16">
    <source>
        <dbReference type="ARBA" id="ARBA00047899"/>
    </source>
</evidence>
<dbReference type="InterPro" id="IPR000719">
    <property type="entry name" value="Prot_kinase_dom"/>
</dbReference>
<keyword evidence="13" id="KW-1015">Disulfide bond</keyword>
<dbReference type="EnsemblPlants" id="QL01p005442:mrna">
    <property type="protein sequence ID" value="QL01p005442:mrna"/>
    <property type="gene ID" value="QL01p005442"/>
</dbReference>
<dbReference type="FunFam" id="1.10.510.10:FF:000237">
    <property type="entry name" value="G-type lectin S-receptor-like serine/threonine-protein kinase"/>
    <property type="match status" value="1"/>
</dbReference>
<evidence type="ECO:0000256" key="5">
    <source>
        <dbReference type="ARBA" id="ARBA00022692"/>
    </source>
</evidence>
<comment type="similarity">
    <text evidence="18">Belongs to the protein kinase superfamily. Ser/Thr protein kinase family.</text>
</comment>
<keyword evidence="14" id="KW-0675">Receptor</keyword>
<keyword evidence="10 18" id="KW-0067">ATP-binding</keyword>
<evidence type="ECO:0000256" key="12">
    <source>
        <dbReference type="ARBA" id="ARBA00023136"/>
    </source>
</evidence>
<dbReference type="Gene3D" id="2.90.10.10">
    <property type="entry name" value="Bulb-type lectin domain"/>
    <property type="match status" value="2"/>
</dbReference>
<dbReference type="PIRSF" id="PIRSF000641">
    <property type="entry name" value="SRK"/>
    <property type="match status" value="1"/>
</dbReference>
<evidence type="ECO:0000313" key="24">
    <source>
        <dbReference type="EnsemblPlants" id="QL01p005442:mrna"/>
    </source>
</evidence>
<dbReference type="InterPro" id="IPR011009">
    <property type="entry name" value="Kinase-like_dom_sf"/>
</dbReference>
<dbReference type="PANTHER" id="PTHR47976">
    <property type="entry name" value="G-TYPE LECTIN S-RECEPTOR-LIKE SERINE/THREONINE-PROTEIN KINASE SD2-5"/>
    <property type="match status" value="1"/>
</dbReference>
<comment type="subcellular location">
    <subcellularLocation>
        <location evidence="1">Membrane</location>
        <topology evidence="1">Single-pass type I membrane protein</topology>
    </subcellularLocation>
</comment>
<dbReference type="InterPro" id="IPR036426">
    <property type="entry name" value="Bulb-type_lectin_dom_sf"/>
</dbReference>
<evidence type="ECO:0000256" key="10">
    <source>
        <dbReference type="ARBA" id="ARBA00022840"/>
    </source>
</evidence>
<evidence type="ECO:0000256" key="14">
    <source>
        <dbReference type="ARBA" id="ARBA00023170"/>
    </source>
</evidence>
<dbReference type="PROSITE" id="PS00108">
    <property type="entry name" value="PROTEIN_KINASE_ST"/>
    <property type="match status" value="1"/>
</dbReference>
<dbReference type="Gene3D" id="1.10.510.10">
    <property type="entry name" value="Transferase(Phosphotransferase) domain 1"/>
    <property type="match status" value="1"/>
</dbReference>
<evidence type="ECO:0000256" key="3">
    <source>
        <dbReference type="ARBA" id="ARBA00022536"/>
    </source>
</evidence>
<sequence>MALQLSYLLSLLLLVLLLPYSTTAQTSSNQSLGSSLTAQEKGSYWASPFGDFAFGFQQIGNGGYLLAIWFNKILEKTIVWSANGDNLVPTGSKVKLTEGGQLVLSDPTGTGIWKSELGGLGVVHAAMLDTGNFVLANQDGGYLWQSFDHPTDTMLPTQTMSMGSKLVAHYSERNNSNGRFQFALQIDGNLVLQTLEYPTDWSNTAYWLSGTIGSGFRVVFSESGSIYLTARNGSLLTVISSNPSSTQDFYQRAIMEYDGVFTQYVYPKKSTNSTNAGRRRMAWSSVSYIPDNICHLLEDIGSGACGFNSYCILEDDGKPNCRCPPGYTFINPDDIRKGCKQNFLPQSCDEAPSETDQFDLSEMESINWPQSGSDYARYGGDNITEDWCRKACLDDCFCAAAVFEDRKCLKKKIPLSNGRLDPNNNAASKVLIKTRKDNSTFKPPGADLKKKNHSTVILIVSVLLSSSMFLNLLFMLAAFLLVFRLKYWKPKALKTCPFMSGVNLQSYTYEELTKATNGFKEELGRGAFAKVYKGVLEYEDRKLVAVKRLNNMEREGDMEFKAEVSAIGRTNHRNLVQLLGFCNEGEHRLLVYEFMSNGSLASFLFGGSRPYWYQRIQIALETARGLFYLHEECSTQIIHCDIKPQNILLDDSFSARISDFGLAKLLKTDQTRTTTGIRGTKGYVAPEWFRNMPITIKVDVYSFGILLLELICCRKSFESEAENEDQMILADWAYDCYKDKKLDLLVENDEEATNDMKRVERYVMIAIWCIQEDPSLRPTMKKVVQMMEGSIEVSVPPDASMSFPHLFIRSLIEVHRSSSTAHGLIFPIFIHRILLHLGLEEFSASELVHIIAPIGDPAADAFIDLTTVADPPPSASDVASIRFCVLSRIAKGGVCWVLRL</sequence>
<keyword evidence="2 18" id="KW-0723">Serine/threonine-protein kinase</keyword>
<dbReference type="SMART" id="SM00220">
    <property type="entry name" value="S_TKc"/>
    <property type="match status" value="1"/>
</dbReference>
<dbReference type="Gene3D" id="3.30.200.20">
    <property type="entry name" value="Phosphorylase Kinase, domain 1"/>
    <property type="match status" value="1"/>
</dbReference>
<dbReference type="Pfam" id="PF00069">
    <property type="entry name" value="Pkinase"/>
    <property type="match status" value="1"/>
</dbReference>
<dbReference type="SMART" id="SM00108">
    <property type="entry name" value="B_lectin"/>
    <property type="match status" value="1"/>
</dbReference>
<evidence type="ECO:0000256" key="21">
    <source>
        <dbReference type="SAM" id="SignalP"/>
    </source>
</evidence>
<dbReference type="InParanoid" id="A0A7N2KKZ7"/>
<feature type="domain" description="Bulb-type lectin" evidence="23">
    <location>
        <begin position="23"/>
        <end position="148"/>
    </location>
</feature>
<dbReference type="InterPro" id="IPR001480">
    <property type="entry name" value="Bulb-type_lectin_dom"/>
</dbReference>
<dbReference type="SUPFAM" id="SSF56112">
    <property type="entry name" value="Protein kinase-like (PK-like)"/>
    <property type="match status" value="1"/>
</dbReference>
<evidence type="ECO:0000256" key="6">
    <source>
        <dbReference type="ARBA" id="ARBA00022729"/>
    </source>
</evidence>
<dbReference type="PANTHER" id="PTHR47976:SF108">
    <property type="entry name" value="G-TYPE LECTIN S-RECEPTOR-LIKE SERINE_THREONINE-PROTEIN KINASE LECRK1"/>
    <property type="match status" value="1"/>
</dbReference>
<dbReference type="FunFam" id="2.90.10.10:FF:000024">
    <property type="entry name" value="Uncharacterized protein"/>
    <property type="match status" value="1"/>
</dbReference>
<keyword evidence="12 20" id="KW-0472">Membrane</keyword>
<dbReference type="InterPro" id="IPR051343">
    <property type="entry name" value="G-type_lectin_kinases/EP1-like"/>
</dbReference>
<organism evidence="24 25">
    <name type="scientific">Quercus lobata</name>
    <name type="common">Valley oak</name>
    <dbReference type="NCBI Taxonomy" id="97700"/>
    <lineage>
        <taxon>Eukaryota</taxon>
        <taxon>Viridiplantae</taxon>
        <taxon>Streptophyta</taxon>
        <taxon>Embryophyta</taxon>
        <taxon>Tracheophyta</taxon>
        <taxon>Spermatophyta</taxon>
        <taxon>Magnoliopsida</taxon>
        <taxon>eudicotyledons</taxon>
        <taxon>Gunneridae</taxon>
        <taxon>Pentapetalae</taxon>
        <taxon>rosids</taxon>
        <taxon>fabids</taxon>
        <taxon>Fagales</taxon>
        <taxon>Fagaceae</taxon>
        <taxon>Quercus</taxon>
    </lineage>
</organism>
<feature type="transmembrane region" description="Helical" evidence="20">
    <location>
        <begin position="456"/>
        <end position="483"/>
    </location>
</feature>
<dbReference type="GO" id="GO:0004674">
    <property type="term" value="F:protein serine/threonine kinase activity"/>
    <property type="evidence" value="ECO:0007669"/>
    <property type="project" value="UniProtKB-KW"/>
</dbReference>
<dbReference type="GO" id="GO:0005524">
    <property type="term" value="F:ATP binding"/>
    <property type="evidence" value="ECO:0007669"/>
    <property type="project" value="UniProtKB-UniRule"/>
</dbReference>
<accession>A0A7N2KKZ7</accession>
<dbReference type="CDD" id="cd00028">
    <property type="entry name" value="B_lectin"/>
    <property type="match status" value="1"/>
</dbReference>
<keyword evidence="7" id="KW-0430">Lectin</keyword>
<dbReference type="PROSITE" id="PS50011">
    <property type="entry name" value="PROTEIN_KINASE_DOM"/>
    <property type="match status" value="1"/>
</dbReference>
<keyword evidence="15" id="KW-0325">Glycoprotein</keyword>
<keyword evidence="11 20" id="KW-1133">Transmembrane helix</keyword>
<keyword evidence="3" id="KW-0245">EGF-like domain</keyword>
<keyword evidence="9 18" id="KW-0418">Kinase</keyword>
<evidence type="ECO:0000256" key="20">
    <source>
        <dbReference type="SAM" id="Phobius"/>
    </source>
</evidence>
<evidence type="ECO:0000256" key="19">
    <source>
        <dbReference type="PROSITE-ProRule" id="PRU10141"/>
    </source>
</evidence>
<evidence type="ECO:0000256" key="2">
    <source>
        <dbReference type="ARBA" id="ARBA00022527"/>
    </source>
</evidence>
<evidence type="ECO:0000256" key="15">
    <source>
        <dbReference type="ARBA" id="ARBA00023180"/>
    </source>
</evidence>
<dbReference type="GO" id="GO:0030246">
    <property type="term" value="F:carbohydrate binding"/>
    <property type="evidence" value="ECO:0007669"/>
    <property type="project" value="UniProtKB-KW"/>
</dbReference>
<reference evidence="24 25" key="1">
    <citation type="journal article" date="2016" name="G3 (Bethesda)">
        <title>First Draft Assembly and Annotation of the Genome of a California Endemic Oak Quercus lobata Nee (Fagaceae).</title>
        <authorList>
            <person name="Sork V.L."/>
            <person name="Fitz-Gibbon S.T."/>
            <person name="Puiu D."/>
            <person name="Crepeau M."/>
            <person name="Gugger P.F."/>
            <person name="Sherman R."/>
            <person name="Stevens K."/>
            <person name="Langley C.H."/>
            <person name="Pellegrini M."/>
            <person name="Salzberg S.L."/>
        </authorList>
    </citation>
    <scope>NUCLEOTIDE SEQUENCE [LARGE SCALE GENOMIC DNA]</scope>
    <source>
        <strain evidence="24 25">cv. SW786</strain>
    </source>
</reference>
<keyword evidence="5 20" id="KW-0812">Transmembrane</keyword>
<comment type="catalytic activity">
    <reaction evidence="16 18">
        <text>L-threonyl-[protein] + ATP = O-phospho-L-threonyl-[protein] + ADP + H(+)</text>
        <dbReference type="Rhea" id="RHEA:46608"/>
        <dbReference type="Rhea" id="RHEA-COMP:11060"/>
        <dbReference type="Rhea" id="RHEA-COMP:11605"/>
        <dbReference type="ChEBI" id="CHEBI:15378"/>
        <dbReference type="ChEBI" id="CHEBI:30013"/>
        <dbReference type="ChEBI" id="CHEBI:30616"/>
        <dbReference type="ChEBI" id="CHEBI:61977"/>
        <dbReference type="ChEBI" id="CHEBI:456216"/>
        <dbReference type="EC" id="2.7.11.1"/>
    </reaction>
</comment>
<evidence type="ECO:0000256" key="7">
    <source>
        <dbReference type="ARBA" id="ARBA00022734"/>
    </source>
</evidence>
<dbReference type="GO" id="GO:0016020">
    <property type="term" value="C:membrane"/>
    <property type="evidence" value="ECO:0007669"/>
    <property type="project" value="UniProtKB-SubCell"/>
</dbReference>
<protein>
    <recommendedName>
        <fullName evidence="18">Receptor-like serine/threonine-protein kinase</fullName>
        <ecNumber evidence="18">2.7.11.1</ecNumber>
    </recommendedName>
</protein>
<evidence type="ECO:0000259" key="23">
    <source>
        <dbReference type="PROSITE" id="PS50927"/>
    </source>
</evidence>
<feature type="signal peptide" evidence="21">
    <location>
        <begin position="1"/>
        <end position="24"/>
    </location>
</feature>